<name>A0A820LE42_9BILA</name>
<feature type="non-terminal residue" evidence="1">
    <location>
        <position position="1"/>
    </location>
</feature>
<gene>
    <name evidence="1" type="ORF">OTI717_LOCUS43709</name>
</gene>
<proteinExistence type="predicted"/>
<evidence type="ECO:0000313" key="2">
    <source>
        <dbReference type="Proteomes" id="UP000663823"/>
    </source>
</evidence>
<comment type="caution">
    <text evidence="1">The sequence shown here is derived from an EMBL/GenBank/DDBJ whole genome shotgun (WGS) entry which is preliminary data.</text>
</comment>
<dbReference type="EMBL" id="CAJOAX010065463">
    <property type="protein sequence ID" value="CAF4356258.1"/>
    <property type="molecule type" value="Genomic_DNA"/>
</dbReference>
<evidence type="ECO:0000313" key="1">
    <source>
        <dbReference type="EMBL" id="CAF4356258.1"/>
    </source>
</evidence>
<accession>A0A820LE42</accession>
<dbReference type="Proteomes" id="UP000663823">
    <property type="component" value="Unassembled WGS sequence"/>
</dbReference>
<dbReference type="AlphaFoldDB" id="A0A820LE42"/>
<organism evidence="1 2">
    <name type="scientific">Rotaria sordida</name>
    <dbReference type="NCBI Taxonomy" id="392033"/>
    <lineage>
        <taxon>Eukaryota</taxon>
        <taxon>Metazoa</taxon>
        <taxon>Spiralia</taxon>
        <taxon>Gnathifera</taxon>
        <taxon>Rotifera</taxon>
        <taxon>Eurotatoria</taxon>
        <taxon>Bdelloidea</taxon>
        <taxon>Philodinida</taxon>
        <taxon>Philodinidae</taxon>
        <taxon>Rotaria</taxon>
    </lineage>
</organism>
<reference evidence="1" key="1">
    <citation type="submission" date="2021-02" db="EMBL/GenBank/DDBJ databases">
        <authorList>
            <person name="Nowell W R."/>
        </authorList>
    </citation>
    <scope>NUCLEOTIDE SEQUENCE</scope>
</reference>
<sequence length="26" mass="2786">NPSVNLPQDQLPIPIRLSPVCPISST</sequence>
<protein>
    <submittedName>
        <fullName evidence="1">Uncharacterized protein</fullName>
    </submittedName>
</protein>